<dbReference type="AlphaFoldDB" id="A0A0L6V5B9"/>
<dbReference type="OrthoDB" id="2016285at2759"/>
<dbReference type="EMBL" id="LAVV01007436">
    <property type="protein sequence ID" value="KNZ55938.1"/>
    <property type="molecule type" value="Genomic_DNA"/>
</dbReference>
<dbReference type="NCBIfam" id="NF037959">
    <property type="entry name" value="MFS_SpdSyn"/>
    <property type="match status" value="1"/>
</dbReference>
<comment type="caution">
    <text evidence="3">The sequence shown here is derived from an EMBL/GenBank/DDBJ whole genome shotgun (WGS) entry which is preliminary data.</text>
</comment>
<name>A0A0L6V5B9_9BASI</name>
<keyword evidence="4" id="KW-1185">Reference proteome</keyword>
<gene>
    <name evidence="3" type="ORF">VP01_253g8</name>
</gene>
<dbReference type="PANTHER" id="PTHR43317:SF1">
    <property type="entry name" value="THERMOSPERMINE SYNTHASE ACAULIS5"/>
    <property type="match status" value="1"/>
</dbReference>
<evidence type="ECO:0008006" key="5">
    <source>
        <dbReference type="Google" id="ProtNLM"/>
    </source>
</evidence>
<dbReference type="PANTHER" id="PTHR43317">
    <property type="entry name" value="THERMOSPERMINE SYNTHASE ACAULIS5"/>
    <property type="match status" value="1"/>
</dbReference>
<dbReference type="Pfam" id="PF01564">
    <property type="entry name" value="Spermine_synth"/>
    <property type="match status" value="1"/>
</dbReference>
<keyword evidence="1" id="KW-0620">Polyamine biosynthesis</keyword>
<proteinExistence type="predicted"/>
<feature type="signal peptide" evidence="2">
    <location>
        <begin position="1"/>
        <end position="17"/>
    </location>
</feature>
<evidence type="ECO:0000256" key="2">
    <source>
        <dbReference type="SAM" id="SignalP"/>
    </source>
</evidence>
<dbReference type="GO" id="GO:0006596">
    <property type="term" value="P:polyamine biosynthetic process"/>
    <property type="evidence" value="ECO:0007669"/>
    <property type="project" value="UniProtKB-KW"/>
</dbReference>
<protein>
    <recommendedName>
        <fullName evidence="5">PABS domain-containing protein</fullName>
    </recommendedName>
</protein>
<organism evidence="3 4">
    <name type="scientific">Puccinia sorghi</name>
    <dbReference type="NCBI Taxonomy" id="27349"/>
    <lineage>
        <taxon>Eukaryota</taxon>
        <taxon>Fungi</taxon>
        <taxon>Dikarya</taxon>
        <taxon>Basidiomycota</taxon>
        <taxon>Pucciniomycotina</taxon>
        <taxon>Pucciniomycetes</taxon>
        <taxon>Pucciniales</taxon>
        <taxon>Pucciniaceae</taxon>
        <taxon>Puccinia</taxon>
    </lineage>
</organism>
<dbReference type="SUPFAM" id="SSF53335">
    <property type="entry name" value="S-adenosyl-L-methionine-dependent methyltransferases"/>
    <property type="match status" value="1"/>
</dbReference>
<sequence length="698" mass="77514">MGETILIVLWWMVSTDTSKNDGNCPTTKPRPTLCSLEGNNSLARRRRRTVIDIDRLKVRSGRRHSGEMAKRLGKRTPREATAKNTFATMVTDHERSLWPCLNIIITLFGLNLSRTACQLALHPLFGSIGSEYNFERSVEIIDLLLVPLTNFFVPTLVPSMTASSFLAAFLVWRAPDTFGRLLSSHSGTLGVIRGPIIFQSWAYWPIRLTAMSAGHAAAIKLTNQYTEHVGALQNRRTVAIIRSVSLPLVLHGASWAMIPWADHVLNYIPTCQIFDLISACLLASLVIGTIVELSQKPPLVGNKRVNAAIVLLCIVSSLLLSFPKELCREPVGWRVKATGDVDYVPLARRLSSTGMILVGELTLENGSQFRFLRCDHSLLGGIWIGLAREEVLKRSSQSSRAMTTDEIDLQATQEAESIYPTFILQSAVRLVERSTQNISASNGKPKALMLGVGAGVSARVLMKDGAVLTVVEIDPAVYEYAQKYFGFPTPDGGIFLEDARVYLSRQDKGDDDAFDYVIHDVFTGGSVPSSLFTIESWRAIRSKLKDDGVLAVNFVGQPLSEAASFVLTTLFSVFPFCRAFSEDSGVPLSDSDYQNMVIFCSPNGKPIFKKPIEIEGFKLSSYQSQVLNSFVDHEFDLGRLSAADHQHQGPQQITSRKESFVLNDRNKALLDRAQVQNGLLHWEIMRKVLPHEVWDSYY</sequence>
<evidence type="ECO:0000256" key="1">
    <source>
        <dbReference type="ARBA" id="ARBA00023115"/>
    </source>
</evidence>
<accession>A0A0L6V5B9</accession>
<keyword evidence="2" id="KW-0732">Signal</keyword>
<dbReference type="Proteomes" id="UP000037035">
    <property type="component" value="Unassembled WGS sequence"/>
</dbReference>
<dbReference type="InterPro" id="IPR029063">
    <property type="entry name" value="SAM-dependent_MTases_sf"/>
</dbReference>
<dbReference type="Gene3D" id="3.40.50.150">
    <property type="entry name" value="Vaccinia Virus protein VP39"/>
    <property type="match status" value="1"/>
</dbReference>
<feature type="chain" id="PRO_5005568314" description="PABS domain-containing protein" evidence="2">
    <location>
        <begin position="18"/>
        <end position="698"/>
    </location>
</feature>
<reference evidence="3 4" key="1">
    <citation type="submission" date="2015-08" db="EMBL/GenBank/DDBJ databases">
        <title>Next Generation Sequencing and Analysis of the Genome of Puccinia sorghi L Schw, the Causal Agent of Maize Common Rust.</title>
        <authorList>
            <person name="Rochi L."/>
            <person name="Burguener G."/>
            <person name="Darino M."/>
            <person name="Turjanski A."/>
            <person name="Kreff E."/>
            <person name="Dieguez M.J."/>
            <person name="Sacco F."/>
        </authorList>
    </citation>
    <scope>NUCLEOTIDE SEQUENCE [LARGE SCALE GENOMIC DNA]</scope>
    <source>
        <strain evidence="3 4">RO10H11247</strain>
    </source>
</reference>
<evidence type="ECO:0000313" key="3">
    <source>
        <dbReference type="EMBL" id="KNZ55938.1"/>
    </source>
</evidence>
<dbReference type="VEuPathDB" id="FungiDB:VP01_253g8"/>
<evidence type="ECO:0000313" key="4">
    <source>
        <dbReference type="Proteomes" id="UP000037035"/>
    </source>
</evidence>
<dbReference type="STRING" id="27349.A0A0L6V5B9"/>